<feature type="region of interest" description="Disordered" evidence="2">
    <location>
        <begin position="191"/>
        <end position="275"/>
    </location>
</feature>
<organism evidence="4 5">
    <name type="scientific">Nocardia abscessus</name>
    <dbReference type="NCBI Taxonomy" id="120957"/>
    <lineage>
        <taxon>Bacteria</taxon>
        <taxon>Bacillati</taxon>
        <taxon>Actinomycetota</taxon>
        <taxon>Actinomycetes</taxon>
        <taxon>Mycobacteriales</taxon>
        <taxon>Nocardiaceae</taxon>
        <taxon>Nocardia</taxon>
    </lineage>
</organism>
<feature type="compositionally biased region" description="Polar residues" evidence="2">
    <location>
        <begin position="213"/>
        <end position="227"/>
    </location>
</feature>
<accession>A0ABS0CEH6</accession>
<dbReference type="EMBL" id="JADLRE010000025">
    <property type="protein sequence ID" value="MBF6228742.1"/>
    <property type="molecule type" value="Genomic_DNA"/>
</dbReference>
<protein>
    <submittedName>
        <fullName evidence="4">PPE domain-containing protein</fullName>
    </submittedName>
</protein>
<dbReference type="InterPro" id="IPR038332">
    <property type="entry name" value="PPE_sf"/>
</dbReference>
<feature type="domain" description="PPE" evidence="3">
    <location>
        <begin position="4"/>
        <end position="170"/>
    </location>
</feature>
<comment type="similarity">
    <text evidence="1">Belongs to the mycobacterial PPE family.</text>
</comment>
<evidence type="ECO:0000256" key="1">
    <source>
        <dbReference type="ARBA" id="ARBA00010652"/>
    </source>
</evidence>
<dbReference type="RefSeq" id="WP_195035622.1">
    <property type="nucleotide sequence ID" value="NZ_JADLRE010000025.1"/>
</dbReference>
<dbReference type="InterPro" id="IPR000030">
    <property type="entry name" value="PPE_dom"/>
</dbReference>
<evidence type="ECO:0000313" key="5">
    <source>
        <dbReference type="Proteomes" id="UP000807309"/>
    </source>
</evidence>
<dbReference type="Gene3D" id="1.20.1260.20">
    <property type="entry name" value="PPE superfamily"/>
    <property type="match status" value="1"/>
</dbReference>
<dbReference type="Proteomes" id="UP000807309">
    <property type="component" value="Unassembled WGS sequence"/>
</dbReference>
<evidence type="ECO:0000259" key="3">
    <source>
        <dbReference type="Pfam" id="PF00823"/>
    </source>
</evidence>
<evidence type="ECO:0000313" key="4">
    <source>
        <dbReference type="EMBL" id="MBF6228742.1"/>
    </source>
</evidence>
<gene>
    <name evidence="4" type="ORF">IU470_27030</name>
</gene>
<name>A0ABS0CEH6_9NOCA</name>
<sequence length="435" mass="44145">MAFDYLALPPEVNTGRLLSGPGAAALASTAAAYATLATGLAVAASETDGLTVMLGVAWQGPASDVAQAAFGRHAAWLHTQSAVALDAATSAAELGVIFSEAQGAMMGVAAWLTAWYVKQAALAAASTTQLAPLTLAAMAASELEYLAIAAAAAAVMVGYDSAASAVLAGLPAPEVPLPIVNGGSIREGRSFVFDPPRVEDPTISDHGPHTSRSDVGSNQTADPGTSNPDPTSPQPVDTTQPTDPLPDMDNPSSPSDSPANSSANGSGAGSMDQQGLIGTTQDSITLAGLSGGVGSMVALSMMRGGPSVMSGAANGFRMPSNWSIGRGTAFGASPSQPGGGPAFRSNAPRGATAPNAQMRRRRRGDEDRKKSKVFVPGEPQDIPVPERPPVIGVIEYGDADRREEPEIPETEQLLPIGVIESAADEPTTADEEPGR</sequence>
<feature type="compositionally biased region" description="Low complexity" evidence="2">
    <location>
        <begin position="234"/>
        <end position="271"/>
    </location>
</feature>
<proteinExistence type="inferred from homology"/>
<feature type="region of interest" description="Disordered" evidence="2">
    <location>
        <begin position="317"/>
        <end position="435"/>
    </location>
</feature>
<dbReference type="Pfam" id="PF00823">
    <property type="entry name" value="PPE"/>
    <property type="match status" value="1"/>
</dbReference>
<comment type="caution">
    <text evidence="4">The sequence shown here is derived from an EMBL/GenBank/DDBJ whole genome shotgun (WGS) entry which is preliminary data.</text>
</comment>
<reference evidence="4 5" key="1">
    <citation type="submission" date="2020-10" db="EMBL/GenBank/DDBJ databases">
        <title>Identification of Nocardia species via Next-generation sequencing and recognition of intraspecies genetic diversity.</title>
        <authorList>
            <person name="Li P."/>
            <person name="Li P."/>
            <person name="Lu B."/>
        </authorList>
    </citation>
    <scope>NUCLEOTIDE SEQUENCE [LARGE SCALE GENOMIC DNA]</scope>
    <source>
        <strain evidence="4 5">N-11</strain>
    </source>
</reference>
<keyword evidence="5" id="KW-1185">Reference proteome</keyword>
<dbReference type="SUPFAM" id="SSF140459">
    <property type="entry name" value="PE/PPE dimer-like"/>
    <property type="match status" value="1"/>
</dbReference>
<evidence type="ECO:0000256" key="2">
    <source>
        <dbReference type="SAM" id="MobiDB-lite"/>
    </source>
</evidence>